<dbReference type="EMBL" id="JAGRRH010000001">
    <property type="protein sequence ID" value="KAG7374706.1"/>
    <property type="molecule type" value="Genomic_DNA"/>
</dbReference>
<evidence type="ECO:0000256" key="2">
    <source>
        <dbReference type="SAM" id="Phobius"/>
    </source>
</evidence>
<dbReference type="InterPro" id="IPR001623">
    <property type="entry name" value="DnaJ_domain"/>
</dbReference>
<gene>
    <name evidence="4" type="ORF">IV203_013801</name>
</gene>
<dbReference type="SMART" id="SM00271">
    <property type="entry name" value="DnaJ"/>
    <property type="match status" value="1"/>
</dbReference>
<evidence type="ECO:0000256" key="1">
    <source>
        <dbReference type="SAM" id="MobiDB-lite"/>
    </source>
</evidence>
<sequence length="770" mass="87031">MNRRRPSRDSVRNDPIDILPSISDIDVVDNVEVVLAPNFDSDNPFEVLGCSSGADPEQLDRAYRDLSRKYHPENTQQYCHHDDSSDSNSTARNLLIFQKISQAYAQATGKEEIPRSQEAAERAYENKFGKYRELYYNEGGLIGIPYPSDLNDTLISTEHYRKFLSLPLCRLGESKLQIVFFRTWLIKKELSIWFCLAEIFLTWTVIALCALTFLLEQDPDIWPVMSESEGQILDIAGGIALMFAQFILCFWYGFCRYPAGGWDYFDWLYHRRGQREENSTMIDEDMEEIRDVCSRCLHGDDKNRFSPCIVWMCFPVVIGEQLAACCTSWIASACCILTSDEENRSYGQHLSKSIAGLIVVMGYYLLWMYGNIYCKLAGAAALVLSQKLYSAILFEKGIFEFLQSFFFCDVMLVTLQEKPRRSKPFDKSKRQLEEEEAKDRTLSVDDEERFGVVSMATDRLDVQSSHRNGQRVARILPTGEITEEAGTLAAMKQAAWSENTIYAKKLSFNSSSKTRSLSSFRPLAMLKSSTFPLNRESTSTPPGDADNDNVSLDLSHIDHGEIETFVEVGAARNHSRIINKSEESDGIVDFDDDETDDDDSYQNTTSEGLNAQEILEDLAEVESSNSDVLSEANQILSVYKATKRRIEEAFFASTRVHVVGNANSDDSSDSNVSSSNMRVASLPSRTRTIDSYDFTFEKDDDSDAQRQEGSLSPVLRVFDDCEDSDHANDVEVDGNGQILGEDTVKRLQNHGKDQSQMLSGKRAGKLIWNI</sequence>
<feature type="compositionally biased region" description="Acidic residues" evidence="1">
    <location>
        <begin position="584"/>
        <end position="600"/>
    </location>
</feature>
<feature type="transmembrane region" description="Helical" evidence="2">
    <location>
        <begin position="190"/>
        <end position="215"/>
    </location>
</feature>
<evidence type="ECO:0000313" key="4">
    <source>
        <dbReference type="EMBL" id="KAG7374706.1"/>
    </source>
</evidence>
<keyword evidence="2" id="KW-0472">Membrane</keyword>
<feature type="compositionally biased region" description="Low complexity" evidence="1">
    <location>
        <begin position="663"/>
        <end position="676"/>
    </location>
</feature>
<reference evidence="4" key="2">
    <citation type="submission" date="2021-04" db="EMBL/GenBank/DDBJ databases">
        <authorList>
            <person name="Podell S."/>
        </authorList>
    </citation>
    <scope>NUCLEOTIDE SEQUENCE</scope>
    <source>
        <strain evidence="4">Hildebrandi</strain>
    </source>
</reference>
<comment type="caution">
    <text evidence="4">The sequence shown here is derived from an EMBL/GenBank/DDBJ whole genome shotgun (WGS) entry which is preliminary data.</text>
</comment>
<accession>A0A9K3M7N1</accession>
<name>A0A9K3M7N1_9STRA</name>
<dbReference type="Proteomes" id="UP000693970">
    <property type="component" value="Unassembled WGS sequence"/>
</dbReference>
<keyword evidence="2" id="KW-0812">Transmembrane</keyword>
<keyword evidence="2" id="KW-1133">Transmembrane helix</keyword>
<feature type="region of interest" description="Disordered" evidence="1">
    <location>
        <begin position="662"/>
        <end position="682"/>
    </location>
</feature>
<dbReference type="PROSITE" id="PS50076">
    <property type="entry name" value="DNAJ_2"/>
    <property type="match status" value="1"/>
</dbReference>
<evidence type="ECO:0000313" key="5">
    <source>
        <dbReference type="Proteomes" id="UP000693970"/>
    </source>
</evidence>
<protein>
    <submittedName>
        <fullName evidence="4">DnaJ domain containing protein</fullName>
    </submittedName>
</protein>
<feature type="region of interest" description="Disordered" evidence="1">
    <location>
        <begin position="583"/>
        <end position="606"/>
    </location>
</feature>
<feature type="domain" description="J" evidence="3">
    <location>
        <begin position="43"/>
        <end position="129"/>
    </location>
</feature>
<dbReference type="AlphaFoldDB" id="A0A9K3M7N1"/>
<organism evidence="4 5">
    <name type="scientific">Nitzschia inconspicua</name>
    <dbReference type="NCBI Taxonomy" id="303405"/>
    <lineage>
        <taxon>Eukaryota</taxon>
        <taxon>Sar</taxon>
        <taxon>Stramenopiles</taxon>
        <taxon>Ochrophyta</taxon>
        <taxon>Bacillariophyta</taxon>
        <taxon>Bacillariophyceae</taxon>
        <taxon>Bacillariophycidae</taxon>
        <taxon>Bacillariales</taxon>
        <taxon>Bacillariaceae</taxon>
        <taxon>Nitzschia</taxon>
    </lineage>
</organism>
<feature type="transmembrane region" description="Helical" evidence="2">
    <location>
        <begin position="354"/>
        <end position="372"/>
    </location>
</feature>
<dbReference type="CDD" id="cd06257">
    <property type="entry name" value="DnaJ"/>
    <property type="match status" value="1"/>
</dbReference>
<proteinExistence type="predicted"/>
<keyword evidence="5" id="KW-1185">Reference proteome</keyword>
<feature type="region of interest" description="Disordered" evidence="1">
    <location>
        <begin position="423"/>
        <end position="443"/>
    </location>
</feature>
<reference evidence="4" key="1">
    <citation type="journal article" date="2021" name="Sci. Rep.">
        <title>Diploid genomic architecture of Nitzschia inconspicua, an elite biomass production diatom.</title>
        <authorList>
            <person name="Oliver A."/>
            <person name="Podell S."/>
            <person name="Pinowska A."/>
            <person name="Traller J.C."/>
            <person name="Smith S.R."/>
            <person name="McClure R."/>
            <person name="Beliaev A."/>
            <person name="Bohutskyi P."/>
            <person name="Hill E.A."/>
            <person name="Rabines A."/>
            <person name="Zheng H."/>
            <person name="Allen L.Z."/>
            <person name="Kuo A."/>
            <person name="Grigoriev I.V."/>
            <person name="Allen A.E."/>
            <person name="Hazlebeck D."/>
            <person name="Allen E.E."/>
        </authorList>
    </citation>
    <scope>NUCLEOTIDE SEQUENCE</scope>
    <source>
        <strain evidence="4">Hildebrandi</strain>
    </source>
</reference>
<dbReference type="Pfam" id="PF00226">
    <property type="entry name" value="DnaJ"/>
    <property type="match status" value="1"/>
</dbReference>
<evidence type="ECO:0000259" key="3">
    <source>
        <dbReference type="PROSITE" id="PS50076"/>
    </source>
</evidence>
<feature type="transmembrane region" description="Helical" evidence="2">
    <location>
        <begin position="235"/>
        <end position="254"/>
    </location>
</feature>